<dbReference type="AlphaFoldDB" id="U4LUL4"/>
<proteinExistence type="predicted"/>
<dbReference type="EMBL" id="HF936249">
    <property type="protein sequence ID" value="CCX33802.1"/>
    <property type="molecule type" value="Genomic_DNA"/>
</dbReference>
<sequence>MILNSGPAVRKGGRRDYCLRLIASIARNCCEINDHLSYSTPYVRTRSGEPNQIRFVKLAPQKADNAGPYPRPTAFG</sequence>
<evidence type="ECO:0000313" key="1">
    <source>
        <dbReference type="EMBL" id="CCX33802.1"/>
    </source>
</evidence>
<keyword evidence="2" id="KW-1185">Reference proteome</keyword>
<protein>
    <submittedName>
        <fullName evidence="1">Uncharacterized protein</fullName>
    </submittedName>
</protein>
<dbReference type="Proteomes" id="UP000018144">
    <property type="component" value="Unassembled WGS sequence"/>
</dbReference>
<organism evidence="1 2">
    <name type="scientific">Pyronema omphalodes (strain CBS 100304)</name>
    <name type="common">Pyronema confluens</name>
    <dbReference type="NCBI Taxonomy" id="1076935"/>
    <lineage>
        <taxon>Eukaryota</taxon>
        <taxon>Fungi</taxon>
        <taxon>Dikarya</taxon>
        <taxon>Ascomycota</taxon>
        <taxon>Pezizomycotina</taxon>
        <taxon>Pezizomycetes</taxon>
        <taxon>Pezizales</taxon>
        <taxon>Pyronemataceae</taxon>
        <taxon>Pyronema</taxon>
    </lineage>
</organism>
<accession>U4LUL4</accession>
<reference evidence="1 2" key="1">
    <citation type="journal article" date="2013" name="PLoS Genet.">
        <title>The genome and development-dependent transcriptomes of Pyronema confluens: a window into fungal evolution.</title>
        <authorList>
            <person name="Traeger S."/>
            <person name="Altegoer F."/>
            <person name="Freitag M."/>
            <person name="Gabaldon T."/>
            <person name="Kempken F."/>
            <person name="Kumar A."/>
            <person name="Marcet-Houben M."/>
            <person name="Poggeler S."/>
            <person name="Stajich J.E."/>
            <person name="Nowrousian M."/>
        </authorList>
    </citation>
    <scope>NUCLEOTIDE SEQUENCE [LARGE SCALE GENOMIC DNA]</scope>
    <source>
        <strain evidence="2">CBS 100304</strain>
        <tissue evidence="1">Vegetative mycelium</tissue>
    </source>
</reference>
<name>U4LUL4_PYROM</name>
<evidence type="ECO:0000313" key="2">
    <source>
        <dbReference type="Proteomes" id="UP000018144"/>
    </source>
</evidence>
<gene>
    <name evidence="1" type="ORF">PCON_02044</name>
</gene>